<dbReference type="Proteomes" id="UP000075902">
    <property type="component" value="Unassembled WGS sequence"/>
</dbReference>
<dbReference type="STRING" id="34690.A0A182TF33"/>
<reference evidence="1" key="2">
    <citation type="submission" date="2020-05" db="UniProtKB">
        <authorList>
            <consortium name="EnsemblMetazoa"/>
        </authorList>
    </citation>
    <scope>IDENTIFICATION</scope>
    <source>
        <strain evidence="1">CM1001059</strain>
    </source>
</reference>
<dbReference type="EnsemblMetazoa" id="AMEC001172-RA">
    <property type="protein sequence ID" value="AMEC001172-PA"/>
    <property type="gene ID" value="AMEC001172"/>
</dbReference>
<accession>A0A182TF33</accession>
<protein>
    <submittedName>
        <fullName evidence="1">Uncharacterized protein</fullName>
    </submittedName>
</protein>
<evidence type="ECO:0000313" key="1">
    <source>
        <dbReference type="EnsemblMetazoa" id="AMEC001172-PA"/>
    </source>
</evidence>
<reference evidence="2" key="1">
    <citation type="submission" date="2014-01" db="EMBL/GenBank/DDBJ databases">
        <title>The Genome Sequence of Anopheles melas CM1001059_A (V2).</title>
        <authorList>
            <consortium name="The Broad Institute Genomics Platform"/>
            <person name="Neafsey D.E."/>
            <person name="Besansky N."/>
            <person name="Howell P."/>
            <person name="Walton C."/>
            <person name="Young S.K."/>
            <person name="Zeng Q."/>
            <person name="Gargeya S."/>
            <person name="Fitzgerald M."/>
            <person name="Haas B."/>
            <person name="Abouelleil A."/>
            <person name="Allen A.W."/>
            <person name="Alvarado L."/>
            <person name="Arachchi H.M."/>
            <person name="Berlin A.M."/>
            <person name="Chapman S.B."/>
            <person name="Gainer-Dewar J."/>
            <person name="Goldberg J."/>
            <person name="Griggs A."/>
            <person name="Gujja S."/>
            <person name="Hansen M."/>
            <person name="Howarth C."/>
            <person name="Imamovic A."/>
            <person name="Ireland A."/>
            <person name="Larimer J."/>
            <person name="McCowan C."/>
            <person name="Murphy C."/>
            <person name="Pearson M."/>
            <person name="Poon T.W."/>
            <person name="Priest M."/>
            <person name="Roberts A."/>
            <person name="Saif S."/>
            <person name="Shea T."/>
            <person name="Sisk P."/>
            <person name="Sykes S."/>
            <person name="Wortman J."/>
            <person name="Nusbaum C."/>
            <person name="Birren B."/>
        </authorList>
    </citation>
    <scope>NUCLEOTIDE SEQUENCE [LARGE SCALE GENOMIC DNA]</scope>
    <source>
        <strain evidence="2">CM1001059</strain>
    </source>
</reference>
<name>A0A182TF33_9DIPT</name>
<keyword evidence="2" id="KW-1185">Reference proteome</keyword>
<dbReference type="InterPro" id="IPR011989">
    <property type="entry name" value="ARM-like"/>
</dbReference>
<sequence>MSVSYALPRITCTEPSTPLAPPTVEDFREIVADASIVDDSVRVMRGNAYDTDMYDSYDEKEDDSNLSDWNLRKLSSATFELLANVFKETSCQSCSPCSRRHCSKRKNWMIKESHVLSLGATVEARMIGMMLHVATVMAERV</sequence>
<proteinExistence type="predicted"/>
<dbReference type="VEuPathDB" id="VectorBase:AMEC001172"/>
<dbReference type="Gene3D" id="1.25.10.10">
    <property type="entry name" value="Leucine-rich Repeat Variant"/>
    <property type="match status" value="1"/>
</dbReference>
<dbReference type="AlphaFoldDB" id="A0A182TF33"/>
<organism evidence="1 2">
    <name type="scientific">Anopheles melas</name>
    <dbReference type="NCBI Taxonomy" id="34690"/>
    <lineage>
        <taxon>Eukaryota</taxon>
        <taxon>Metazoa</taxon>
        <taxon>Ecdysozoa</taxon>
        <taxon>Arthropoda</taxon>
        <taxon>Hexapoda</taxon>
        <taxon>Insecta</taxon>
        <taxon>Pterygota</taxon>
        <taxon>Neoptera</taxon>
        <taxon>Endopterygota</taxon>
        <taxon>Diptera</taxon>
        <taxon>Nematocera</taxon>
        <taxon>Culicoidea</taxon>
        <taxon>Culicidae</taxon>
        <taxon>Anophelinae</taxon>
        <taxon>Anopheles</taxon>
    </lineage>
</organism>
<evidence type="ECO:0000313" key="2">
    <source>
        <dbReference type="Proteomes" id="UP000075902"/>
    </source>
</evidence>